<evidence type="ECO:0000256" key="7">
    <source>
        <dbReference type="ARBA" id="ARBA00049145"/>
    </source>
</evidence>
<comment type="PTM">
    <text evidence="9">Formation of the three residue Trp-Tyr-Met cross-link is important for the catalase, but not the peroxidase activity of the enzyme.</text>
</comment>
<evidence type="ECO:0000256" key="4">
    <source>
        <dbReference type="ARBA" id="ARBA00023002"/>
    </source>
</evidence>
<comment type="similarity">
    <text evidence="9 10">Belongs to the peroxidase family. Peroxidase/catalase subfamily.</text>
</comment>
<proteinExistence type="inferred from homology"/>
<keyword evidence="14" id="KW-1185">Reference proteome</keyword>
<dbReference type="OrthoDB" id="407695at2759"/>
<keyword evidence="3 9" id="KW-0479">Metal-binding</keyword>
<dbReference type="PROSITE" id="PS00435">
    <property type="entry name" value="PEROXIDASE_1"/>
    <property type="match status" value="1"/>
</dbReference>
<dbReference type="PRINTS" id="PR00460">
    <property type="entry name" value="BPEROXIDASE"/>
</dbReference>
<comment type="function">
    <text evidence="9">Bifunctional enzyme with both catalase and broad-spectrum peroxidase activity. Confers resistance to H(2)O(2) in hyphae. May play an antioxidative role in fungal defense against the host-produced H(2)O(2) (oxidative burst) at the early stage of plant infection.</text>
</comment>
<dbReference type="PROSITE" id="PS00436">
    <property type="entry name" value="PEROXIDASE_2"/>
    <property type="match status" value="1"/>
</dbReference>
<dbReference type="Proteomes" id="UP000016923">
    <property type="component" value="Unassembled WGS sequence"/>
</dbReference>
<feature type="chain" id="PRO_5006994082" description="Catalase-peroxidase" evidence="9 10">
    <location>
        <begin position="24"/>
        <end position="806"/>
    </location>
</feature>
<evidence type="ECO:0000313" key="13">
    <source>
        <dbReference type="EMBL" id="EPE09117.1"/>
    </source>
</evidence>
<gene>
    <name evidence="9" type="primary">katG</name>
    <name evidence="13" type="ORF">F503_06893</name>
</gene>
<feature type="domain" description="Plant heme peroxidase family profile" evidence="12">
    <location>
        <begin position="180"/>
        <end position="466"/>
    </location>
</feature>
<dbReference type="PANTHER" id="PTHR30555">
    <property type="entry name" value="HYDROPEROXIDASE I, BIFUNCTIONAL CATALASE-PEROXIDASE"/>
    <property type="match status" value="1"/>
</dbReference>
<reference evidence="13 14" key="1">
    <citation type="journal article" date="2013" name="BMC Genomics">
        <title>The genome and transcriptome of the pine saprophyte Ophiostoma piceae, and a comparison with the bark beetle-associated pine pathogen Grosmannia clavigera.</title>
        <authorList>
            <person name="Haridas S."/>
            <person name="Wang Y."/>
            <person name="Lim L."/>
            <person name="Massoumi Alamouti S."/>
            <person name="Jackman S."/>
            <person name="Docking R."/>
            <person name="Robertson G."/>
            <person name="Birol I."/>
            <person name="Bohlmann J."/>
            <person name="Breuil C."/>
        </authorList>
    </citation>
    <scope>NUCLEOTIDE SEQUENCE [LARGE SCALE GENOMIC DNA]</scope>
    <source>
        <strain evidence="13 14">UAMH 11346</strain>
    </source>
</reference>
<dbReference type="Gene3D" id="1.10.520.10">
    <property type="match status" value="2"/>
</dbReference>
<comment type="subunit">
    <text evidence="9">Homodimer; disulfide-linked.</text>
</comment>
<keyword evidence="5 9" id="KW-0408">Iron</keyword>
<dbReference type="SUPFAM" id="SSF48113">
    <property type="entry name" value="Heme-dependent peroxidases"/>
    <property type="match status" value="2"/>
</dbReference>
<feature type="signal peptide" evidence="9 10">
    <location>
        <begin position="1"/>
        <end position="23"/>
    </location>
</feature>
<dbReference type="GO" id="GO:0020037">
    <property type="term" value="F:heme binding"/>
    <property type="evidence" value="ECO:0007669"/>
    <property type="project" value="InterPro"/>
</dbReference>
<dbReference type="STRING" id="1262450.S3C8F2"/>
<feature type="site" description="Transition state stabilizer" evidence="9">
    <location>
        <position position="143"/>
    </location>
</feature>
<evidence type="ECO:0000256" key="1">
    <source>
        <dbReference type="ARBA" id="ARBA00022559"/>
    </source>
</evidence>
<comment type="subcellular location">
    <subcellularLocation>
        <location evidence="9">Secreted</location>
    </subcellularLocation>
</comment>
<dbReference type="GO" id="GO:0070301">
    <property type="term" value="P:cellular response to hydrogen peroxide"/>
    <property type="evidence" value="ECO:0007669"/>
    <property type="project" value="TreeGrafter"/>
</dbReference>
<feature type="binding site" description="axial binding residue" evidence="9">
    <location>
        <position position="322"/>
    </location>
    <ligand>
        <name>heme</name>
        <dbReference type="ChEBI" id="CHEBI:30413"/>
    </ligand>
    <ligandPart>
        <name>Fe</name>
        <dbReference type="ChEBI" id="CHEBI:18248"/>
    </ligandPart>
</feature>
<dbReference type="InterPro" id="IPR010255">
    <property type="entry name" value="Haem_peroxidase_sf"/>
</dbReference>
<protein>
    <recommendedName>
        <fullName evidence="9 10">Catalase-peroxidase</fullName>
        <shortName evidence="9">CP</shortName>
        <ecNumber evidence="9 10">1.11.1.21</ecNumber>
    </recommendedName>
    <alternativeName>
        <fullName evidence="9">Peroxidase/catalase</fullName>
    </alternativeName>
</protein>
<keyword evidence="9" id="KW-0964">Secreted</keyword>
<dbReference type="AlphaFoldDB" id="S3C8F2"/>
<comment type="caution">
    <text evidence="9">Lacks conserved residue(s) required for the propagation of feature annotation.</text>
</comment>
<keyword evidence="1 9" id="KW-0575">Peroxidase</keyword>
<dbReference type="NCBIfam" id="TIGR00198">
    <property type="entry name" value="cat_per_HPI"/>
    <property type="match status" value="1"/>
</dbReference>
<keyword evidence="9" id="KW-1015">Disulfide bond</keyword>
<evidence type="ECO:0000256" key="2">
    <source>
        <dbReference type="ARBA" id="ARBA00022617"/>
    </source>
</evidence>
<organism evidence="13 14">
    <name type="scientific">Ophiostoma piceae (strain UAMH 11346)</name>
    <name type="common">Sap stain fungus</name>
    <dbReference type="NCBI Taxonomy" id="1262450"/>
    <lineage>
        <taxon>Eukaryota</taxon>
        <taxon>Fungi</taxon>
        <taxon>Dikarya</taxon>
        <taxon>Ascomycota</taxon>
        <taxon>Pezizomycotina</taxon>
        <taxon>Sordariomycetes</taxon>
        <taxon>Sordariomycetidae</taxon>
        <taxon>Ophiostomatales</taxon>
        <taxon>Ophiostomataceae</taxon>
        <taxon>Ophiostoma</taxon>
    </lineage>
</organism>
<dbReference type="OMA" id="WPCELNL"/>
<comment type="cofactor">
    <cofactor evidence="9">
        <name>heme b</name>
        <dbReference type="ChEBI" id="CHEBI:60344"/>
    </cofactor>
    <text evidence="9">Binds 1 heme b (iron(II)-protoporphyrin IX) group per monomer.</text>
</comment>
<feature type="active site" description="Proton acceptor" evidence="9">
    <location>
        <position position="147"/>
    </location>
</feature>
<dbReference type="GO" id="GO:0004096">
    <property type="term" value="F:catalase activity"/>
    <property type="evidence" value="ECO:0007669"/>
    <property type="project" value="UniProtKB-UniRule"/>
</dbReference>
<keyword evidence="4 9" id="KW-0560">Oxidoreductase</keyword>
<dbReference type="HAMAP" id="MF_01961">
    <property type="entry name" value="Catal_peroxid"/>
    <property type="match status" value="1"/>
</dbReference>
<dbReference type="GO" id="GO:0042744">
    <property type="term" value="P:hydrogen peroxide catabolic process"/>
    <property type="evidence" value="ECO:0007669"/>
    <property type="project" value="UniProtKB-KW"/>
</dbReference>
<evidence type="ECO:0000256" key="9">
    <source>
        <dbReference type="HAMAP-Rule" id="MF_03108"/>
    </source>
</evidence>
<dbReference type="GO" id="GO:0005829">
    <property type="term" value="C:cytosol"/>
    <property type="evidence" value="ECO:0007669"/>
    <property type="project" value="TreeGrafter"/>
</dbReference>
<evidence type="ECO:0000313" key="14">
    <source>
        <dbReference type="Proteomes" id="UP000016923"/>
    </source>
</evidence>
<accession>S3C8F2</accession>
<dbReference type="Pfam" id="PF00141">
    <property type="entry name" value="peroxidase"/>
    <property type="match status" value="2"/>
</dbReference>
<evidence type="ECO:0000256" key="6">
    <source>
        <dbReference type="ARBA" id="ARBA00023324"/>
    </source>
</evidence>
<comment type="catalytic activity">
    <reaction evidence="8 9 10">
        <text>H2O2 + AH2 = A + 2 H2O</text>
        <dbReference type="Rhea" id="RHEA:30275"/>
        <dbReference type="ChEBI" id="CHEBI:13193"/>
        <dbReference type="ChEBI" id="CHEBI:15377"/>
        <dbReference type="ChEBI" id="CHEBI:16240"/>
        <dbReference type="ChEBI" id="CHEBI:17499"/>
        <dbReference type="EC" id="1.11.1.21"/>
    </reaction>
</comment>
<evidence type="ECO:0000256" key="10">
    <source>
        <dbReference type="RuleBase" id="RU003451"/>
    </source>
</evidence>
<evidence type="ECO:0000256" key="11">
    <source>
        <dbReference type="SAM" id="MobiDB-lite"/>
    </source>
</evidence>
<dbReference type="EC" id="1.11.1.21" evidence="9 10"/>
<keyword evidence="9 10" id="KW-0732">Signal</keyword>
<dbReference type="VEuPathDB" id="FungiDB:F503_06893"/>
<evidence type="ECO:0000259" key="12">
    <source>
        <dbReference type="PROSITE" id="PS50873"/>
    </source>
</evidence>
<dbReference type="FunFam" id="1.10.420.10:FF:000004">
    <property type="entry name" value="Catalase-peroxidase"/>
    <property type="match status" value="1"/>
</dbReference>
<dbReference type="CDD" id="cd08200">
    <property type="entry name" value="catalase_peroxidase_2"/>
    <property type="match status" value="1"/>
</dbReference>
<dbReference type="NCBIfam" id="NF011635">
    <property type="entry name" value="PRK15061.1"/>
    <property type="match status" value="1"/>
</dbReference>
<dbReference type="InterPro" id="IPR002016">
    <property type="entry name" value="Haem_peroxidase"/>
</dbReference>
<name>S3C8F2_OPHP1</name>
<dbReference type="PROSITE" id="PS50873">
    <property type="entry name" value="PEROXIDASE_4"/>
    <property type="match status" value="2"/>
</dbReference>
<dbReference type="GO" id="GO:0046872">
    <property type="term" value="F:metal ion binding"/>
    <property type="evidence" value="ECO:0007669"/>
    <property type="project" value="UniProtKB-KW"/>
</dbReference>
<keyword evidence="6 9" id="KW-0376">Hydrogen peroxide</keyword>
<dbReference type="eggNOG" id="ENOG502QTDY">
    <property type="taxonomic scope" value="Eukaryota"/>
</dbReference>
<dbReference type="InterPro" id="IPR000763">
    <property type="entry name" value="Catalase_peroxidase"/>
</dbReference>
<feature type="region of interest" description="Disordered" evidence="11">
    <location>
        <begin position="27"/>
        <end position="46"/>
    </location>
</feature>
<evidence type="ECO:0000256" key="5">
    <source>
        <dbReference type="ARBA" id="ARBA00023004"/>
    </source>
</evidence>
<keyword evidence="2 9" id="KW-0349">Heme</keyword>
<comment type="catalytic activity">
    <reaction evidence="7 9 10">
        <text>2 H2O2 = O2 + 2 H2O</text>
        <dbReference type="Rhea" id="RHEA:20309"/>
        <dbReference type="ChEBI" id="CHEBI:15377"/>
        <dbReference type="ChEBI" id="CHEBI:15379"/>
        <dbReference type="ChEBI" id="CHEBI:16240"/>
        <dbReference type="EC" id="1.11.1.21"/>
    </reaction>
</comment>
<dbReference type="InterPro" id="IPR019793">
    <property type="entry name" value="Peroxidases_heam-ligand_BS"/>
</dbReference>
<evidence type="ECO:0000256" key="8">
    <source>
        <dbReference type="ARBA" id="ARBA00051651"/>
    </source>
</evidence>
<sequence length="806" mass="87471" precursor="true">MVYSLSARRLLVLAVCSLPQASAEGCPFGHGSPEKQARNADGAPVLNHPRYSPEGADFGKCPIKSNVVGGGTRSQDWWPCALNLAVLRQNADASNPLGGDFDYATAFAQLDVEELRKDLTALQTDSQTWWPADYGNYGGLFIRMAWHSAGTYRQIDGRGGAGMGQQRFSQLNSWADNTSLDKARRLLWPIKQKYGSSISWADLMEFAGHVAIENMGLPLYGFAFGRVDTWQADEGIYWGSEDAMYGDADSNRDRYNGSTDITGRSALLEKPLGATNMGLIYVDPEGPSGQPNPAASALDIRTTFGRMGMNDEETVALIGGGHTFGKTHGAVASTYIGPEPNAAGIELQGLGWHNSFKSGVAEYARTSGIEVIWTRTPTNWSNDFFTSLFKNNFTLVESPGGATQWEALGANASHPDPFVAGSFRKPTMLTSDLALLHDTSYYNISETFLNTPAYFAETFSRTWFKLLHRDMGPLSRYLGPYVPKGKPLLWQDPLPTVSYATIDNNDVQQLKGAILALLGPATPGLNVSSLITTAWGAASSFRISDKRGGANGGRIALQPQRSFKANNPERLDVVLGALQKVQKSFNAKQKKKQVSLADLIVLGGVAAVEKAARDARSPVSVPFTPGRVDTTQDLTDVETFAYLAPEADGFRNYGHGNARARTEELLVDKASLLSLNIPEMTVLVGGMRALGANFDGSTTGILTDRPGRLTNDFFVNLLNISTVWTPVNGTAEELFQGSDRVTGAPKYTATRVDLILGSHPELRAVSEVYGSGNAQQKFVNDFVKAWAKVADLDRYDIRGRKQNNVQ</sequence>
<dbReference type="InterPro" id="IPR019794">
    <property type="entry name" value="Peroxidases_AS"/>
</dbReference>
<evidence type="ECO:0000256" key="3">
    <source>
        <dbReference type="ARBA" id="ARBA00022723"/>
    </source>
</evidence>
<dbReference type="Gene3D" id="1.10.420.10">
    <property type="entry name" value="Peroxidase, domain 2"/>
    <property type="match status" value="2"/>
</dbReference>
<dbReference type="HOGENOM" id="CLU_025424_2_0_1"/>
<dbReference type="EMBL" id="KE148147">
    <property type="protein sequence ID" value="EPE09117.1"/>
    <property type="molecule type" value="Genomic_DNA"/>
</dbReference>
<dbReference type="GO" id="GO:0005576">
    <property type="term" value="C:extracellular region"/>
    <property type="evidence" value="ECO:0007669"/>
    <property type="project" value="UniProtKB-SubCell"/>
</dbReference>
<feature type="domain" description="Plant heme peroxidase family profile" evidence="12">
    <location>
        <begin position="524"/>
        <end position="806"/>
    </location>
</feature>
<dbReference type="PRINTS" id="PR00458">
    <property type="entry name" value="PEROXIDASE"/>
</dbReference>
<feature type="cross-link" description="Tryptophyl-tyrosyl-methioninium (Tyr-Met) (with Trp-146)" evidence="9">
    <location>
        <begin position="281"/>
        <end position="307"/>
    </location>
</feature>
<dbReference type="PANTHER" id="PTHR30555:SF0">
    <property type="entry name" value="CATALASE-PEROXIDASE"/>
    <property type="match status" value="1"/>
</dbReference>